<gene>
    <name evidence="2" type="ORF">LPTSP2_37260</name>
</gene>
<feature type="signal peptide" evidence="1">
    <location>
        <begin position="1"/>
        <end position="22"/>
    </location>
</feature>
<evidence type="ECO:0008006" key="4">
    <source>
        <dbReference type="Google" id="ProtNLM"/>
    </source>
</evidence>
<comment type="caution">
    <text evidence="2">The sequence shown here is derived from an EMBL/GenBank/DDBJ whole genome shotgun (WGS) entry which is preliminary data.</text>
</comment>
<name>A0A2P2DIE1_9LEPT</name>
<evidence type="ECO:0000256" key="1">
    <source>
        <dbReference type="SAM" id="SignalP"/>
    </source>
</evidence>
<protein>
    <recommendedName>
        <fullName evidence="4">DUF3347 domain-containing protein</fullName>
    </recommendedName>
</protein>
<keyword evidence="3" id="KW-1185">Reference proteome</keyword>
<dbReference type="OrthoDB" id="5294039at2"/>
<dbReference type="GeneID" id="79829131"/>
<evidence type="ECO:0000313" key="2">
    <source>
        <dbReference type="EMBL" id="GBF44423.1"/>
    </source>
</evidence>
<evidence type="ECO:0000313" key="3">
    <source>
        <dbReference type="Proteomes" id="UP000245206"/>
    </source>
</evidence>
<dbReference type="EMBL" id="BFAZ01000012">
    <property type="protein sequence ID" value="GBF44423.1"/>
    <property type="molecule type" value="Genomic_DNA"/>
</dbReference>
<sequence>MNTIFKTMLIWIICLFTTQAWAHDGKTTKVMEEMIKFHEALVKETSGKIDTKNLTELLTKGSDDKKDNEVFKKAIPLAEKLGKAESLQDKKNAYSLLVDGLASVVGHHDKSKANLFYCPMEKKKWIAKGDNIVNPYLKDMRDCGEKL</sequence>
<organism evidence="2 3">
    <name type="scientific">Leptospira ellinghausenii</name>
    <dbReference type="NCBI Taxonomy" id="1917822"/>
    <lineage>
        <taxon>Bacteria</taxon>
        <taxon>Pseudomonadati</taxon>
        <taxon>Spirochaetota</taxon>
        <taxon>Spirochaetia</taxon>
        <taxon>Leptospirales</taxon>
        <taxon>Leptospiraceae</taxon>
        <taxon>Leptospira</taxon>
    </lineage>
</organism>
<dbReference type="Proteomes" id="UP000245206">
    <property type="component" value="Unassembled WGS sequence"/>
</dbReference>
<proteinExistence type="predicted"/>
<dbReference type="NCBIfam" id="NF047615">
    <property type="entry name" value="LIC13259_LIC11441_fam"/>
    <property type="match status" value="1"/>
</dbReference>
<keyword evidence="1" id="KW-0732">Signal</keyword>
<feature type="chain" id="PRO_5015133316" description="DUF3347 domain-containing protein" evidence="1">
    <location>
        <begin position="23"/>
        <end position="147"/>
    </location>
</feature>
<dbReference type="AlphaFoldDB" id="A0A2P2DIE1"/>
<dbReference type="RefSeq" id="WP_040917519.1">
    <property type="nucleotide sequence ID" value="NZ_BFAZ01000012.1"/>
</dbReference>
<accession>A0A2P2DIE1</accession>
<reference evidence="3" key="1">
    <citation type="journal article" date="2019" name="Microbiol. Immunol.">
        <title>Molecular and phenotypic characterization of Leptospira johnsonii sp. nov., Leptospira ellinghausenii sp. nov. and Leptospira ryugenii sp. nov. isolated from soil and water in Japan.</title>
        <authorList>
            <person name="Masuzawa T."/>
            <person name="Saito M."/>
            <person name="Nakao R."/>
            <person name="Nikaido Y."/>
            <person name="Matsumoto M."/>
            <person name="Ogawa M."/>
            <person name="Yokoyama M."/>
            <person name="Hidaka Y."/>
            <person name="Tomita J."/>
            <person name="Sakakibara K."/>
            <person name="Suzuki K."/>
            <person name="Yasuda S."/>
            <person name="Sato H."/>
            <person name="Yamaguchi M."/>
            <person name="Yoshida S.I."/>
            <person name="Koizumi N."/>
            <person name="Kawamura Y."/>
        </authorList>
    </citation>
    <scope>NUCLEOTIDE SEQUENCE [LARGE SCALE GENOMIC DNA]</scope>
    <source>
        <strain evidence="3">E18</strain>
    </source>
</reference>